<reference evidence="3 4" key="1">
    <citation type="journal article" date="2022" name="Nat. Ecol. Evol.">
        <title>A masculinizing supergene underlies an exaggerated male reproductive morph in a spider.</title>
        <authorList>
            <person name="Hendrickx F."/>
            <person name="De Corte Z."/>
            <person name="Sonet G."/>
            <person name="Van Belleghem S.M."/>
            <person name="Kostlbacher S."/>
            <person name="Vangestel C."/>
        </authorList>
    </citation>
    <scope>NUCLEOTIDE SEQUENCE [LARGE SCALE GENOMIC DNA]</scope>
    <source>
        <strain evidence="3">W744_W776</strain>
    </source>
</reference>
<feature type="compositionally biased region" description="Low complexity" evidence="2">
    <location>
        <begin position="199"/>
        <end position="219"/>
    </location>
</feature>
<evidence type="ECO:0000313" key="3">
    <source>
        <dbReference type="EMBL" id="KAG8180472.1"/>
    </source>
</evidence>
<feature type="region of interest" description="Disordered" evidence="2">
    <location>
        <begin position="1"/>
        <end position="26"/>
    </location>
</feature>
<keyword evidence="1" id="KW-0175">Coiled coil</keyword>
<accession>A0AAV6U819</accession>
<feature type="region of interest" description="Disordered" evidence="2">
    <location>
        <begin position="276"/>
        <end position="297"/>
    </location>
</feature>
<feature type="compositionally biased region" description="Polar residues" evidence="2">
    <location>
        <begin position="185"/>
        <end position="198"/>
    </location>
</feature>
<proteinExistence type="predicted"/>
<evidence type="ECO:0000256" key="1">
    <source>
        <dbReference type="SAM" id="Coils"/>
    </source>
</evidence>
<dbReference type="Proteomes" id="UP000827092">
    <property type="component" value="Unassembled WGS sequence"/>
</dbReference>
<organism evidence="3 4">
    <name type="scientific">Oedothorax gibbosus</name>
    <dbReference type="NCBI Taxonomy" id="931172"/>
    <lineage>
        <taxon>Eukaryota</taxon>
        <taxon>Metazoa</taxon>
        <taxon>Ecdysozoa</taxon>
        <taxon>Arthropoda</taxon>
        <taxon>Chelicerata</taxon>
        <taxon>Arachnida</taxon>
        <taxon>Araneae</taxon>
        <taxon>Araneomorphae</taxon>
        <taxon>Entelegynae</taxon>
        <taxon>Araneoidea</taxon>
        <taxon>Linyphiidae</taxon>
        <taxon>Erigoninae</taxon>
        <taxon>Oedothorax</taxon>
    </lineage>
</organism>
<evidence type="ECO:0000256" key="2">
    <source>
        <dbReference type="SAM" id="MobiDB-lite"/>
    </source>
</evidence>
<name>A0AAV6U819_9ARAC</name>
<feature type="region of interest" description="Disordered" evidence="2">
    <location>
        <begin position="185"/>
        <end position="249"/>
    </location>
</feature>
<feature type="compositionally biased region" description="Polar residues" evidence="2">
    <location>
        <begin position="224"/>
        <end position="246"/>
    </location>
</feature>
<evidence type="ECO:0000313" key="4">
    <source>
        <dbReference type="Proteomes" id="UP000827092"/>
    </source>
</evidence>
<feature type="coiled-coil region" evidence="1">
    <location>
        <begin position="141"/>
        <end position="182"/>
    </location>
</feature>
<dbReference type="EMBL" id="JAFNEN010000562">
    <property type="protein sequence ID" value="KAG8180472.1"/>
    <property type="molecule type" value="Genomic_DNA"/>
</dbReference>
<comment type="caution">
    <text evidence="3">The sequence shown here is derived from an EMBL/GenBank/DDBJ whole genome shotgun (WGS) entry which is preliminary data.</text>
</comment>
<dbReference type="AlphaFoldDB" id="A0AAV6U819"/>
<feature type="coiled-coil region" evidence="1">
    <location>
        <begin position="411"/>
        <end position="488"/>
    </location>
</feature>
<sequence>MADDPDPTPSASSTLPRSARRCRIPRLNRSVSVRSNTLPAPPKAGRPKSITVTGDYPHWPLGQSVQSMIDDDCASSVRSFGSFASYASFASQSQCGTEASVQGSRPVSRCHYGKRYVLHCDRHPGKPEEYLTPTQRKDKEIRQLKSTLARTTKRCDDKDAEIEALRGEMARLRDALTQLQLGNHGLLNSSQDSNNLEANMNGKNNQNNSSVISFESNSSDDLRTSITINHHNNDDSGISTSISPRNSSEEFDDHVAEKVDKCVNTDEVVDFPTQKSEVDYPKSKPEVNEEYSKPKPEVNTDYLKSKEESAVNYLKPKTEVYVDYPTGKDTDYLKLKTEVYVDYKPKAELNIEYSKPKPEVIPDYSKPKVEYSRSEMDNGVAAVHRRRSDISKVENHQSPVSVTPSEFERFLDMYKKEIDQLKSQHKEHYQDLKERFDDRVDDLLQKLTETNARYLELRPLFDHAQSRIQDLEDQMSHVKKDMEPQEDNTKLRMLRWKKYAFRSVLCATTAAGLARLCYPLAEWGFTPALAYSKLRGLAGLVEFRALN</sequence>
<keyword evidence="4" id="KW-1185">Reference proteome</keyword>
<protein>
    <submittedName>
        <fullName evidence="3">Uncharacterized protein</fullName>
    </submittedName>
</protein>
<gene>
    <name evidence="3" type="ORF">JTE90_002004</name>
</gene>
<dbReference type="InterPro" id="IPR028197">
    <property type="entry name" value="Syntaphilin/Syntabulin"/>
</dbReference>
<dbReference type="Pfam" id="PF15290">
    <property type="entry name" value="Syntaphilin"/>
    <property type="match status" value="1"/>
</dbReference>